<evidence type="ECO:0000256" key="5">
    <source>
        <dbReference type="ARBA" id="ARBA00023137"/>
    </source>
</evidence>
<name>A0A1Y4QKT8_9FIRM</name>
<gene>
    <name evidence="8" type="ORF">B5E91_03725</name>
</gene>
<reference evidence="9" key="1">
    <citation type="submission" date="2017-04" db="EMBL/GenBank/DDBJ databases">
        <title>Function of individual gut microbiota members based on whole genome sequencing of pure cultures obtained from chicken caecum.</title>
        <authorList>
            <person name="Medvecky M."/>
            <person name="Cejkova D."/>
            <person name="Polansky O."/>
            <person name="Karasova D."/>
            <person name="Kubasova T."/>
            <person name="Cizek A."/>
            <person name="Rychlik I."/>
        </authorList>
    </citation>
    <scope>NUCLEOTIDE SEQUENCE [LARGE SCALE GENOMIC DNA]</scope>
    <source>
        <strain evidence="9">An149</strain>
    </source>
</reference>
<dbReference type="EMBL" id="NFLB01000003">
    <property type="protein sequence ID" value="OUQ05926.1"/>
    <property type="molecule type" value="Genomic_DNA"/>
</dbReference>
<keyword evidence="5" id="KW-0829">Tyrosine-protein kinase</keyword>
<feature type="transmembrane region" description="Helical" evidence="6">
    <location>
        <begin position="176"/>
        <end position="195"/>
    </location>
</feature>
<dbReference type="PANTHER" id="PTHR32309:SF31">
    <property type="entry name" value="CAPSULAR EXOPOLYSACCHARIDE FAMILY"/>
    <property type="match status" value="1"/>
</dbReference>
<keyword evidence="2" id="KW-0547">Nucleotide-binding</keyword>
<dbReference type="InterPro" id="IPR005702">
    <property type="entry name" value="Wzc-like_C"/>
</dbReference>
<evidence type="ECO:0000256" key="3">
    <source>
        <dbReference type="ARBA" id="ARBA00022777"/>
    </source>
</evidence>
<keyword evidence="3" id="KW-0418">Kinase</keyword>
<dbReference type="PANTHER" id="PTHR32309">
    <property type="entry name" value="TYROSINE-PROTEIN KINASE"/>
    <property type="match status" value="1"/>
</dbReference>
<dbReference type="InterPro" id="IPR027417">
    <property type="entry name" value="P-loop_NTPase"/>
</dbReference>
<dbReference type="GO" id="GO:0005886">
    <property type="term" value="C:plasma membrane"/>
    <property type="evidence" value="ECO:0007669"/>
    <property type="project" value="TreeGrafter"/>
</dbReference>
<dbReference type="SUPFAM" id="SSF52540">
    <property type="entry name" value="P-loop containing nucleoside triphosphate hydrolases"/>
    <property type="match status" value="1"/>
</dbReference>
<feature type="transmembrane region" description="Helical" evidence="6">
    <location>
        <begin position="20"/>
        <end position="44"/>
    </location>
</feature>
<proteinExistence type="predicted"/>
<evidence type="ECO:0000256" key="1">
    <source>
        <dbReference type="ARBA" id="ARBA00022679"/>
    </source>
</evidence>
<dbReference type="Pfam" id="PF13614">
    <property type="entry name" value="AAA_31"/>
    <property type="match status" value="1"/>
</dbReference>
<dbReference type="InterPro" id="IPR050445">
    <property type="entry name" value="Bact_polysacc_biosynth/exp"/>
</dbReference>
<feature type="domain" description="AAA" evidence="7">
    <location>
        <begin position="277"/>
        <end position="384"/>
    </location>
</feature>
<sequence>MDKEYTTSDEEIEIDLENVFINFIVGIKKFGLILIILILVYTGVRYAHAHFNFKPQYSSETTFAVSSNGDDVTELVKTYSHLLTGSMMKEIVIEDLGLKTLPAVIEVNEVENTNFLLLKATASDYDMAYDVVSSILKNYRSTLDLVVSNIELEVIVPPEKNTQPINVSNEWHVAKISLFQSGIVALAILFIYALFRRTIQSEKDFKQCLRIDYLGSIPQFNFKRRSHEIDKSLLITNPKIGQVFIDSYKLIRRRIENYQAKTGANVFLITSCAPQEGKTTTSLNLAISLANKGKKTLLIDGDLRTCQVNEILKVNYEHDLVEVIEQKRLNLDDLQNTLIDNLKVIGSNHRVANSSEILSSKFLPTLIDYYKQYFDYVIVDSAPIGLLGDGKIFARYCQGAIVVVRQDKVRNSIILNDMIKLADEGIEIVGGVLNGVKRHFNYYAGYNYYYYHYGKRKSRRD</sequence>
<keyword evidence="4" id="KW-0067">ATP-binding</keyword>
<keyword evidence="6" id="KW-0472">Membrane</keyword>
<keyword evidence="1" id="KW-0808">Transferase</keyword>
<protein>
    <recommendedName>
        <fullName evidence="7">AAA domain-containing protein</fullName>
    </recommendedName>
</protein>
<dbReference type="CDD" id="cd05387">
    <property type="entry name" value="BY-kinase"/>
    <property type="match status" value="1"/>
</dbReference>
<keyword evidence="6" id="KW-0812">Transmembrane</keyword>
<organism evidence="8 9">
    <name type="scientific">Thomasclavelia spiroformis</name>
    <dbReference type="NCBI Taxonomy" id="29348"/>
    <lineage>
        <taxon>Bacteria</taxon>
        <taxon>Bacillati</taxon>
        <taxon>Bacillota</taxon>
        <taxon>Erysipelotrichia</taxon>
        <taxon>Erysipelotrichales</taxon>
        <taxon>Coprobacillaceae</taxon>
        <taxon>Thomasclavelia</taxon>
    </lineage>
</organism>
<evidence type="ECO:0000256" key="4">
    <source>
        <dbReference type="ARBA" id="ARBA00022840"/>
    </source>
</evidence>
<dbReference type="Gene3D" id="3.40.50.300">
    <property type="entry name" value="P-loop containing nucleotide triphosphate hydrolases"/>
    <property type="match status" value="1"/>
</dbReference>
<dbReference type="Proteomes" id="UP000196258">
    <property type="component" value="Unassembled WGS sequence"/>
</dbReference>
<dbReference type="GO" id="GO:0005524">
    <property type="term" value="F:ATP binding"/>
    <property type="evidence" value="ECO:0007669"/>
    <property type="project" value="UniProtKB-KW"/>
</dbReference>
<evidence type="ECO:0000259" key="7">
    <source>
        <dbReference type="Pfam" id="PF13614"/>
    </source>
</evidence>
<dbReference type="NCBIfam" id="TIGR01007">
    <property type="entry name" value="eps_fam"/>
    <property type="match status" value="1"/>
</dbReference>
<comment type="caution">
    <text evidence="8">The sequence shown here is derived from an EMBL/GenBank/DDBJ whole genome shotgun (WGS) entry which is preliminary data.</text>
</comment>
<dbReference type="InterPro" id="IPR025669">
    <property type="entry name" value="AAA_dom"/>
</dbReference>
<dbReference type="RefSeq" id="WP_087255109.1">
    <property type="nucleotide sequence ID" value="NZ_CAMMFM010000028.1"/>
</dbReference>
<dbReference type="AlphaFoldDB" id="A0A1Y4QKT8"/>
<accession>A0A1Y4QKT8</accession>
<keyword evidence="6" id="KW-1133">Transmembrane helix</keyword>
<dbReference type="GO" id="GO:0004715">
    <property type="term" value="F:non-membrane spanning protein tyrosine kinase activity"/>
    <property type="evidence" value="ECO:0007669"/>
    <property type="project" value="UniProtKB-EC"/>
</dbReference>
<evidence type="ECO:0000313" key="9">
    <source>
        <dbReference type="Proteomes" id="UP000196258"/>
    </source>
</evidence>
<evidence type="ECO:0000313" key="8">
    <source>
        <dbReference type="EMBL" id="OUQ05926.1"/>
    </source>
</evidence>
<evidence type="ECO:0000256" key="6">
    <source>
        <dbReference type="SAM" id="Phobius"/>
    </source>
</evidence>
<evidence type="ECO:0000256" key="2">
    <source>
        <dbReference type="ARBA" id="ARBA00022741"/>
    </source>
</evidence>